<dbReference type="AlphaFoldDB" id="A0A0A2E5B0"/>
<protein>
    <submittedName>
        <fullName evidence="2">Uncharacterized protein</fullName>
    </submittedName>
</protein>
<feature type="compositionally biased region" description="Basic and acidic residues" evidence="1">
    <location>
        <begin position="54"/>
        <end position="71"/>
    </location>
</feature>
<gene>
    <name evidence="2" type="ORF">HQ47_06135</name>
    <name evidence="3" type="ORF">NCTC11632_00713</name>
</gene>
<name>A0A0A2E5B0_9PORP</name>
<reference evidence="2 4" key="1">
    <citation type="submission" date="2014-09" db="EMBL/GenBank/DDBJ databases">
        <title>Draft Genome Sequence of Porphyromonas macacae COT-192_OH2859.</title>
        <authorList>
            <person name="Wallis C."/>
            <person name="Deusch O."/>
            <person name="O'Flynn C."/>
            <person name="Davis I."/>
            <person name="Horsfall A."/>
            <person name="Kirkwood N."/>
            <person name="Harris S."/>
            <person name="Eisen J.A."/>
            <person name="Coil D.A."/>
            <person name="Darling A.E."/>
            <person name="Jospin G."/>
            <person name="Alexiev A."/>
        </authorList>
    </citation>
    <scope>NUCLEOTIDE SEQUENCE [LARGE SCALE GENOMIC DNA]</scope>
    <source>
        <strain evidence="4">COT-192 OH2859</strain>
        <strain evidence="2">COT-192_OH2859</strain>
    </source>
</reference>
<dbReference type="Proteomes" id="UP000030103">
    <property type="component" value="Unassembled WGS sequence"/>
</dbReference>
<dbReference type="Proteomes" id="UP000254156">
    <property type="component" value="Unassembled WGS sequence"/>
</dbReference>
<evidence type="ECO:0000313" key="3">
    <source>
        <dbReference type="EMBL" id="SUB88641.1"/>
    </source>
</evidence>
<evidence type="ECO:0000313" key="2">
    <source>
        <dbReference type="EMBL" id="KGN74041.1"/>
    </source>
</evidence>
<sequence>MSRLVRLAIYNLMAKGAKKSLHTPYLIYTQKKRHPSVRRTKRNIMPQTNFPADNKVKKELKQNKKPDLQKP</sequence>
<evidence type="ECO:0000313" key="5">
    <source>
        <dbReference type="Proteomes" id="UP000254156"/>
    </source>
</evidence>
<dbReference type="STRING" id="28115.HQ47_06135"/>
<evidence type="ECO:0000256" key="1">
    <source>
        <dbReference type="SAM" id="MobiDB-lite"/>
    </source>
</evidence>
<feature type="region of interest" description="Disordered" evidence="1">
    <location>
        <begin position="43"/>
        <end position="71"/>
    </location>
</feature>
<proteinExistence type="predicted"/>
<keyword evidence="4" id="KW-1185">Reference proteome</keyword>
<dbReference type="EMBL" id="UGTF01000002">
    <property type="protein sequence ID" value="SUB88641.1"/>
    <property type="molecule type" value="Genomic_DNA"/>
</dbReference>
<organism evidence="2 4">
    <name type="scientific">Porphyromonas macacae</name>
    <dbReference type="NCBI Taxonomy" id="28115"/>
    <lineage>
        <taxon>Bacteria</taxon>
        <taxon>Pseudomonadati</taxon>
        <taxon>Bacteroidota</taxon>
        <taxon>Bacteroidia</taxon>
        <taxon>Bacteroidales</taxon>
        <taxon>Porphyromonadaceae</taxon>
        <taxon>Porphyromonas</taxon>
    </lineage>
</organism>
<dbReference type="EMBL" id="JRFA01000016">
    <property type="protein sequence ID" value="KGN74041.1"/>
    <property type="molecule type" value="Genomic_DNA"/>
</dbReference>
<accession>A0A0A2E5B0</accession>
<evidence type="ECO:0000313" key="4">
    <source>
        <dbReference type="Proteomes" id="UP000030103"/>
    </source>
</evidence>
<reference evidence="3 5" key="2">
    <citation type="submission" date="2018-06" db="EMBL/GenBank/DDBJ databases">
        <authorList>
            <consortium name="Pathogen Informatics"/>
            <person name="Doyle S."/>
        </authorList>
    </citation>
    <scope>NUCLEOTIDE SEQUENCE [LARGE SCALE GENOMIC DNA]</scope>
    <source>
        <strain evidence="3 5">NCTC11632</strain>
    </source>
</reference>